<reference evidence="1" key="2">
    <citation type="submission" date="2018-08" db="UniProtKB">
        <authorList>
            <consortium name="EnsemblPlants"/>
        </authorList>
    </citation>
    <scope>IDENTIFICATION</scope>
    <source>
        <strain evidence="1">Yugu1</strain>
    </source>
</reference>
<reference evidence="2" key="1">
    <citation type="journal article" date="2012" name="Nat. Biotechnol.">
        <title>Reference genome sequence of the model plant Setaria.</title>
        <authorList>
            <person name="Bennetzen J.L."/>
            <person name="Schmutz J."/>
            <person name="Wang H."/>
            <person name="Percifield R."/>
            <person name="Hawkins J."/>
            <person name="Pontaroli A.C."/>
            <person name="Estep M."/>
            <person name="Feng L."/>
            <person name="Vaughn J.N."/>
            <person name="Grimwood J."/>
            <person name="Jenkins J."/>
            <person name="Barry K."/>
            <person name="Lindquist E."/>
            <person name="Hellsten U."/>
            <person name="Deshpande S."/>
            <person name="Wang X."/>
            <person name="Wu X."/>
            <person name="Mitros T."/>
            <person name="Triplett J."/>
            <person name="Yang X."/>
            <person name="Ye C.Y."/>
            <person name="Mauro-Herrera M."/>
            <person name="Wang L."/>
            <person name="Li P."/>
            <person name="Sharma M."/>
            <person name="Sharma R."/>
            <person name="Ronald P.C."/>
            <person name="Panaud O."/>
            <person name="Kellogg E.A."/>
            <person name="Brutnell T.P."/>
            <person name="Doust A.N."/>
            <person name="Tuskan G.A."/>
            <person name="Rokhsar D."/>
            <person name="Devos K.M."/>
        </authorList>
    </citation>
    <scope>NUCLEOTIDE SEQUENCE [LARGE SCALE GENOMIC DNA]</scope>
    <source>
        <strain evidence="2">cv. Yugu1</strain>
    </source>
</reference>
<evidence type="ECO:0000313" key="1">
    <source>
        <dbReference type="EnsemblPlants" id="KQL28866"/>
    </source>
</evidence>
<keyword evidence="2" id="KW-1185">Reference proteome</keyword>
<sequence>MASPTFLISMIDGSLTSGCASKWTVPKSTASTWTSWTRRAVPG</sequence>
<accession>K3Z235</accession>
<dbReference type="Proteomes" id="UP000004995">
    <property type="component" value="Unassembled WGS sequence"/>
</dbReference>
<proteinExistence type="predicted"/>
<dbReference type="Gramene" id="KQL28866">
    <property type="protein sequence ID" value="KQL28866"/>
    <property type="gene ID" value="SETIT_020603mg"/>
</dbReference>
<dbReference type="HOGENOM" id="CLU_3243070_0_0_1"/>
<dbReference type="InParanoid" id="K3Z235"/>
<name>K3Z235_SETIT</name>
<organism evidence="1 2">
    <name type="scientific">Setaria italica</name>
    <name type="common">Foxtail millet</name>
    <name type="synonym">Panicum italicum</name>
    <dbReference type="NCBI Taxonomy" id="4555"/>
    <lineage>
        <taxon>Eukaryota</taxon>
        <taxon>Viridiplantae</taxon>
        <taxon>Streptophyta</taxon>
        <taxon>Embryophyta</taxon>
        <taxon>Tracheophyta</taxon>
        <taxon>Spermatophyta</taxon>
        <taxon>Magnoliopsida</taxon>
        <taxon>Liliopsida</taxon>
        <taxon>Poales</taxon>
        <taxon>Poaceae</taxon>
        <taxon>PACMAD clade</taxon>
        <taxon>Panicoideae</taxon>
        <taxon>Panicodae</taxon>
        <taxon>Paniceae</taxon>
        <taxon>Cenchrinae</taxon>
        <taxon>Setaria</taxon>
    </lineage>
</organism>
<dbReference type="AlphaFoldDB" id="K3Z235"/>
<protein>
    <submittedName>
        <fullName evidence="1">Uncharacterized protein</fullName>
    </submittedName>
</protein>
<dbReference type="EMBL" id="AGNK02000133">
    <property type="status" value="NOT_ANNOTATED_CDS"/>
    <property type="molecule type" value="Genomic_DNA"/>
</dbReference>
<evidence type="ECO:0000313" key="2">
    <source>
        <dbReference type="Proteomes" id="UP000004995"/>
    </source>
</evidence>
<dbReference type="EnsemblPlants" id="KQL28866">
    <property type="protein sequence ID" value="KQL28866"/>
    <property type="gene ID" value="SETIT_020603mg"/>
</dbReference>